<sequence>DGRILGPYFFDVNLTGASYLDFLRDGLIPDLITLYPDIEERDRPRNDIFFQQDGASPDYAAPVRAYLDEVFPNRWIGRRGPIEWPLPFKEIVDDVISRTTMTSHIWVK</sequence>
<reference evidence="1" key="1">
    <citation type="journal article" date="2023" name="Insect Mol. Biol.">
        <title>Genome sequencing provides insights into the evolution of gene families encoding plant cell wall-degrading enzymes in longhorned beetles.</title>
        <authorList>
            <person name="Shin N.R."/>
            <person name="Okamura Y."/>
            <person name="Kirsch R."/>
            <person name="Pauchet Y."/>
        </authorList>
    </citation>
    <scope>NUCLEOTIDE SEQUENCE</scope>
    <source>
        <strain evidence="1">AMC_N1</strain>
    </source>
</reference>
<proteinExistence type="predicted"/>
<gene>
    <name evidence="1" type="ORF">NQ318_015357</name>
</gene>
<comment type="caution">
    <text evidence="1">The sequence shown here is derived from an EMBL/GenBank/DDBJ whole genome shotgun (WGS) entry which is preliminary data.</text>
</comment>
<dbReference type="AlphaFoldDB" id="A0AAV8YPW9"/>
<accession>A0AAV8YPW9</accession>
<organism evidence="1 2">
    <name type="scientific">Aromia moschata</name>
    <dbReference type="NCBI Taxonomy" id="1265417"/>
    <lineage>
        <taxon>Eukaryota</taxon>
        <taxon>Metazoa</taxon>
        <taxon>Ecdysozoa</taxon>
        <taxon>Arthropoda</taxon>
        <taxon>Hexapoda</taxon>
        <taxon>Insecta</taxon>
        <taxon>Pterygota</taxon>
        <taxon>Neoptera</taxon>
        <taxon>Endopterygota</taxon>
        <taxon>Coleoptera</taxon>
        <taxon>Polyphaga</taxon>
        <taxon>Cucujiformia</taxon>
        <taxon>Chrysomeloidea</taxon>
        <taxon>Cerambycidae</taxon>
        <taxon>Cerambycinae</taxon>
        <taxon>Callichromatini</taxon>
        <taxon>Aromia</taxon>
    </lineage>
</organism>
<dbReference type="Gene3D" id="3.30.420.10">
    <property type="entry name" value="Ribonuclease H-like superfamily/Ribonuclease H"/>
    <property type="match status" value="1"/>
</dbReference>
<dbReference type="InterPro" id="IPR036397">
    <property type="entry name" value="RNaseH_sf"/>
</dbReference>
<feature type="non-terminal residue" evidence="1">
    <location>
        <position position="1"/>
    </location>
</feature>
<dbReference type="GO" id="GO:0003676">
    <property type="term" value="F:nucleic acid binding"/>
    <property type="evidence" value="ECO:0007669"/>
    <property type="project" value="InterPro"/>
</dbReference>
<dbReference type="EMBL" id="JAPWTK010000062">
    <property type="protein sequence ID" value="KAJ8952997.1"/>
    <property type="molecule type" value="Genomic_DNA"/>
</dbReference>
<name>A0AAV8YPW9_9CUCU</name>
<dbReference type="Proteomes" id="UP001162162">
    <property type="component" value="Unassembled WGS sequence"/>
</dbReference>
<evidence type="ECO:0000313" key="2">
    <source>
        <dbReference type="Proteomes" id="UP001162162"/>
    </source>
</evidence>
<evidence type="ECO:0000313" key="1">
    <source>
        <dbReference type="EMBL" id="KAJ8952997.1"/>
    </source>
</evidence>
<keyword evidence="2" id="KW-1185">Reference proteome</keyword>
<protein>
    <submittedName>
        <fullName evidence="1">Uncharacterized protein</fullName>
    </submittedName>
</protein>
<dbReference type="PANTHER" id="PTHR47326:SF1">
    <property type="entry name" value="HTH PSQ-TYPE DOMAIN-CONTAINING PROTEIN"/>
    <property type="match status" value="1"/>
</dbReference>
<dbReference type="PANTHER" id="PTHR47326">
    <property type="entry name" value="TRANSPOSABLE ELEMENT TC3 TRANSPOSASE-LIKE PROTEIN"/>
    <property type="match status" value="1"/>
</dbReference>